<comment type="caution">
    <text evidence="5">The sequence shown here is derived from an EMBL/GenBank/DDBJ whole genome shotgun (WGS) entry which is preliminary data.</text>
</comment>
<dbReference type="Proteomes" id="UP001159641">
    <property type="component" value="Unassembled WGS sequence"/>
</dbReference>
<accession>A0AB34I0J4</accession>
<organism evidence="5 6">
    <name type="scientific">Eschrichtius robustus</name>
    <name type="common">California gray whale</name>
    <name type="synonym">Eschrichtius gibbosus</name>
    <dbReference type="NCBI Taxonomy" id="9764"/>
    <lineage>
        <taxon>Eukaryota</taxon>
        <taxon>Metazoa</taxon>
        <taxon>Chordata</taxon>
        <taxon>Craniata</taxon>
        <taxon>Vertebrata</taxon>
        <taxon>Euteleostomi</taxon>
        <taxon>Mammalia</taxon>
        <taxon>Eutheria</taxon>
        <taxon>Laurasiatheria</taxon>
        <taxon>Artiodactyla</taxon>
        <taxon>Whippomorpha</taxon>
        <taxon>Cetacea</taxon>
        <taxon>Mysticeti</taxon>
        <taxon>Eschrichtiidae</taxon>
        <taxon>Eschrichtius</taxon>
    </lineage>
</organism>
<dbReference type="InterPro" id="IPR031549">
    <property type="entry name" value="ASH"/>
</dbReference>
<evidence type="ECO:0000256" key="2">
    <source>
        <dbReference type="ARBA" id="ARBA00022490"/>
    </source>
</evidence>
<dbReference type="GO" id="GO:0005737">
    <property type="term" value="C:cytoplasm"/>
    <property type="evidence" value="ECO:0007669"/>
    <property type="project" value="UniProtKB-SubCell"/>
</dbReference>
<dbReference type="EMBL" id="JAIQCJ010000524">
    <property type="protein sequence ID" value="KAJ8796129.1"/>
    <property type="molecule type" value="Genomic_DNA"/>
</dbReference>
<gene>
    <name evidence="5" type="ORF">J1605_002258</name>
</gene>
<evidence type="ECO:0000313" key="6">
    <source>
        <dbReference type="Proteomes" id="UP001159641"/>
    </source>
</evidence>
<evidence type="ECO:0000313" key="5">
    <source>
        <dbReference type="EMBL" id="KAJ8796129.1"/>
    </source>
</evidence>
<evidence type="ECO:0000256" key="3">
    <source>
        <dbReference type="SAM" id="MobiDB-lite"/>
    </source>
</evidence>
<comment type="subcellular location">
    <subcellularLocation>
        <location evidence="1">Cytoplasm</location>
    </subcellularLocation>
</comment>
<evidence type="ECO:0000259" key="4">
    <source>
        <dbReference type="Pfam" id="PF15780"/>
    </source>
</evidence>
<dbReference type="AlphaFoldDB" id="A0AB34I0J4"/>
<feature type="domain" description="Abnormal spindle-like microcephaly-associated protein ASH" evidence="4">
    <location>
        <begin position="37"/>
        <end position="103"/>
    </location>
</feature>
<keyword evidence="6" id="KW-1185">Reference proteome</keyword>
<protein>
    <recommendedName>
        <fullName evidence="4">Abnormal spindle-like microcephaly-associated protein ASH domain-containing protein</fullName>
    </recommendedName>
</protein>
<dbReference type="Pfam" id="PF15780">
    <property type="entry name" value="ASH"/>
    <property type="match status" value="1"/>
</dbReference>
<proteinExistence type="predicted"/>
<feature type="compositionally biased region" description="Basic and acidic residues" evidence="3">
    <location>
        <begin position="9"/>
        <end position="20"/>
    </location>
</feature>
<reference evidence="5 6" key="1">
    <citation type="submission" date="2022-11" db="EMBL/GenBank/DDBJ databases">
        <title>Whole genome sequence of Eschrichtius robustus ER-17-0199.</title>
        <authorList>
            <person name="Bruniche-Olsen A."/>
            <person name="Black A.N."/>
            <person name="Fields C.J."/>
            <person name="Walden K."/>
            <person name="Dewoody J.A."/>
        </authorList>
    </citation>
    <scope>NUCLEOTIDE SEQUENCE [LARGE SCALE GENOMIC DNA]</scope>
    <source>
        <strain evidence="5">ER-17-0199</strain>
        <tissue evidence="5">Blubber</tissue>
    </source>
</reference>
<keyword evidence="2" id="KW-0963">Cytoplasm</keyword>
<evidence type="ECO:0000256" key="1">
    <source>
        <dbReference type="ARBA" id="ARBA00004496"/>
    </source>
</evidence>
<name>A0AB34I0J4_ESCRO</name>
<feature type="region of interest" description="Disordered" evidence="3">
    <location>
        <begin position="1"/>
        <end position="37"/>
    </location>
</feature>
<sequence length="124" mass="13659">MATRRRGRDRWERSPPEPRPRAGPRGPRAEEEAASPPVLSLSHFCRSPFLCFGDVRLGASRTLPLALDNPNEEVAAVKLSRGPAAECGFTVWPSAFVLQVGGEWAFRGLPAALREGPRNEQQRT</sequence>